<gene>
    <name evidence="1" type="ORF">ElyMa_004553100</name>
</gene>
<dbReference type="EMBL" id="BMAT01009180">
    <property type="protein sequence ID" value="GFS00369.1"/>
    <property type="molecule type" value="Genomic_DNA"/>
</dbReference>
<reference evidence="1 2" key="1">
    <citation type="journal article" date="2021" name="Elife">
        <title>Chloroplast acquisition without the gene transfer in kleptoplastic sea slugs, Plakobranchus ocellatus.</title>
        <authorList>
            <person name="Maeda T."/>
            <person name="Takahashi S."/>
            <person name="Yoshida T."/>
            <person name="Shimamura S."/>
            <person name="Takaki Y."/>
            <person name="Nagai Y."/>
            <person name="Toyoda A."/>
            <person name="Suzuki Y."/>
            <person name="Arimoto A."/>
            <person name="Ishii H."/>
            <person name="Satoh N."/>
            <person name="Nishiyama T."/>
            <person name="Hasebe M."/>
            <person name="Maruyama T."/>
            <person name="Minagawa J."/>
            <person name="Obokata J."/>
            <person name="Shigenobu S."/>
        </authorList>
    </citation>
    <scope>NUCLEOTIDE SEQUENCE [LARGE SCALE GENOMIC DNA]</scope>
</reference>
<name>A0AAV4HTL6_9GAST</name>
<dbReference type="AlphaFoldDB" id="A0AAV4HTL6"/>
<dbReference type="Proteomes" id="UP000762676">
    <property type="component" value="Unassembled WGS sequence"/>
</dbReference>
<protein>
    <submittedName>
        <fullName evidence="1">Uncharacterized protein</fullName>
    </submittedName>
</protein>
<proteinExistence type="predicted"/>
<keyword evidence="2" id="KW-1185">Reference proteome</keyword>
<accession>A0AAV4HTL6</accession>
<evidence type="ECO:0000313" key="1">
    <source>
        <dbReference type="EMBL" id="GFS00369.1"/>
    </source>
</evidence>
<organism evidence="1 2">
    <name type="scientific">Elysia marginata</name>
    <dbReference type="NCBI Taxonomy" id="1093978"/>
    <lineage>
        <taxon>Eukaryota</taxon>
        <taxon>Metazoa</taxon>
        <taxon>Spiralia</taxon>
        <taxon>Lophotrochozoa</taxon>
        <taxon>Mollusca</taxon>
        <taxon>Gastropoda</taxon>
        <taxon>Heterobranchia</taxon>
        <taxon>Euthyneura</taxon>
        <taxon>Panpulmonata</taxon>
        <taxon>Sacoglossa</taxon>
        <taxon>Placobranchoidea</taxon>
        <taxon>Plakobranchidae</taxon>
        <taxon>Elysia</taxon>
    </lineage>
</organism>
<sequence>MNRVVGRKLSRTSTSYSQAKETITQQLYCNGSLATDKFLNYHTTVVLQQIPGDCHIPELSHNNCATDPWQMSKSRTIAQQLCYNGSLATVKFLDNYTTVELQPIPGNCQIPELSHNS</sequence>
<evidence type="ECO:0000313" key="2">
    <source>
        <dbReference type="Proteomes" id="UP000762676"/>
    </source>
</evidence>
<comment type="caution">
    <text evidence="1">The sequence shown here is derived from an EMBL/GenBank/DDBJ whole genome shotgun (WGS) entry which is preliminary data.</text>
</comment>